<proteinExistence type="predicted"/>
<comment type="subcellular location">
    <subcellularLocation>
        <location evidence="1">Membrane</location>
        <topology evidence="1">Multi-pass membrane protein</topology>
    </subcellularLocation>
</comment>
<accession>A0A2H3BDL6</accession>
<dbReference type="Pfam" id="PF07690">
    <property type="entry name" value="MFS_1"/>
    <property type="match status" value="1"/>
</dbReference>
<dbReference type="InterPro" id="IPR036259">
    <property type="entry name" value="MFS_trans_sf"/>
</dbReference>
<keyword evidence="4 6" id="KW-0472">Membrane</keyword>
<evidence type="ECO:0000259" key="7">
    <source>
        <dbReference type="PROSITE" id="PS50850"/>
    </source>
</evidence>
<feature type="transmembrane region" description="Helical" evidence="6">
    <location>
        <begin position="410"/>
        <end position="434"/>
    </location>
</feature>
<dbReference type="FunFam" id="1.20.1250.20:FF:000011">
    <property type="entry name" value="MFS multidrug transporter, putative"/>
    <property type="match status" value="1"/>
</dbReference>
<dbReference type="InterPro" id="IPR011701">
    <property type="entry name" value="MFS"/>
</dbReference>
<feature type="compositionally biased region" description="Polar residues" evidence="5">
    <location>
        <begin position="1"/>
        <end position="20"/>
    </location>
</feature>
<dbReference type="STRING" id="1076256.A0A2H3BDL6"/>
<gene>
    <name evidence="8" type="ORF">ARMSODRAFT_1089416</name>
</gene>
<feature type="domain" description="Major facilitator superfamily (MFS) profile" evidence="7">
    <location>
        <begin position="68"/>
        <end position="505"/>
    </location>
</feature>
<feature type="transmembrane region" description="Helical" evidence="6">
    <location>
        <begin position="199"/>
        <end position="221"/>
    </location>
</feature>
<dbReference type="GO" id="GO:0022857">
    <property type="term" value="F:transmembrane transporter activity"/>
    <property type="evidence" value="ECO:0007669"/>
    <property type="project" value="InterPro"/>
</dbReference>
<reference evidence="9" key="1">
    <citation type="journal article" date="2017" name="Nat. Ecol. Evol.">
        <title>Genome expansion and lineage-specific genetic innovations in the forest pathogenic fungi Armillaria.</title>
        <authorList>
            <person name="Sipos G."/>
            <person name="Prasanna A.N."/>
            <person name="Walter M.C."/>
            <person name="O'Connor E."/>
            <person name="Balint B."/>
            <person name="Krizsan K."/>
            <person name="Kiss B."/>
            <person name="Hess J."/>
            <person name="Varga T."/>
            <person name="Slot J."/>
            <person name="Riley R."/>
            <person name="Boka B."/>
            <person name="Rigling D."/>
            <person name="Barry K."/>
            <person name="Lee J."/>
            <person name="Mihaltcheva S."/>
            <person name="LaButti K."/>
            <person name="Lipzen A."/>
            <person name="Waldron R."/>
            <person name="Moloney N.M."/>
            <person name="Sperisen C."/>
            <person name="Kredics L."/>
            <person name="Vagvoelgyi C."/>
            <person name="Patrignani A."/>
            <person name="Fitzpatrick D."/>
            <person name="Nagy I."/>
            <person name="Doyle S."/>
            <person name="Anderson J.B."/>
            <person name="Grigoriev I.V."/>
            <person name="Gueldener U."/>
            <person name="Muensterkoetter M."/>
            <person name="Nagy L.G."/>
        </authorList>
    </citation>
    <scope>NUCLEOTIDE SEQUENCE [LARGE SCALE GENOMIC DNA]</scope>
    <source>
        <strain evidence="9">28-4</strain>
    </source>
</reference>
<sequence>MNMNPTPRSSVTTLDATRSSPAHPVATETKAKGENLPNNDSESYVDPNMVTWDGPDDPQNPQNWPDSKKWVVTIVSVNLALSVSFASSAPTSAFAETVRVFNVNSETAYSIVTLFLLGLAIGPSFWGPGSELYGRRPVILGAMFAYILFQLGQALAHNIESLLVCRFFSGFFGVAPLAVDGGIFADIWPAIGRGPAASLFATSVFLGPVLGPLVGGFIASSSVTWRWIYWVMMMFAGACTAIAAIFLPETNASVLLLKKVKRLRKEDPENNAHLFASHEMEDWTLKGIAQRTLYRPFKMLILEPILVLVTVYISVVYAVLYTLFEAIPIIFIETRGFTLWENGLIFIGVGIGTTLGAVINILCSLHYPGLVRKWKGFPPPEERLYGAMIGAPCLIVGAFWLGWTGQYESIHWYVPAISTIFIGASISLIFMSFLSYLLDVYLIHAASAFAANTIIRSLVAAAFPLFTVQMYHNLGINWASTLVGLIGVVLAPSPFLFYKFGKQIRRHSKFAPCIDLEIERQLEAEAAQGEKAA</sequence>
<evidence type="ECO:0000256" key="3">
    <source>
        <dbReference type="ARBA" id="ARBA00022989"/>
    </source>
</evidence>
<dbReference type="PANTHER" id="PTHR23502">
    <property type="entry name" value="MAJOR FACILITATOR SUPERFAMILY"/>
    <property type="match status" value="1"/>
</dbReference>
<dbReference type="PROSITE" id="PS50850">
    <property type="entry name" value="MFS"/>
    <property type="match status" value="1"/>
</dbReference>
<dbReference type="AlphaFoldDB" id="A0A2H3BDL6"/>
<feature type="transmembrane region" description="Helical" evidence="6">
    <location>
        <begin position="138"/>
        <end position="156"/>
    </location>
</feature>
<keyword evidence="2 6" id="KW-0812">Transmembrane</keyword>
<dbReference type="GO" id="GO:0005886">
    <property type="term" value="C:plasma membrane"/>
    <property type="evidence" value="ECO:0007669"/>
    <property type="project" value="TreeGrafter"/>
</dbReference>
<keyword evidence="3 6" id="KW-1133">Transmembrane helix</keyword>
<feature type="transmembrane region" description="Helical" evidence="6">
    <location>
        <begin position="107"/>
        <end position="126"/>
    </location>
</feature>
<dbReference type="InterPro" id="IPR020846">
    <property type="entry name" value="MFS_dom"/>
</dbReference>
<feature type="transmembrane region" description="Helical" evidence="6">
    <location>
        <begin position="300"/>
        <end position="324"/>
    </location>
</feature>
<feature type="transmembrane region" description="Helical" evidence="6">
    <location>
        <begin position="344"/>
        <end position="363"/>
    </location>
</feature>
<keyword evidence="9" id="KW-1185">Reference proteome</keyword>
<dbReference type="Gene3D" id="1.20.1250.20">
    <property type="entry name" value="MFS general substrate transporter like domains"/>
    <property type="match status" value="1"/>
</dbReference>
<name>A0A2H3BDL6_9AGAR</name>
<organism evidence="8 9">
    <name type="scientific">Armillaria solidipes</name>
    <dbReference type="NCBI Taxonomy" id="1076256"/>
    <lineage>
        <taxon>Eukaryota</taxon>
        <taxon>Fungi</taxon>
        <taxon>Dikarya</taxon>
        <taxon>Basidiomycota</taxon>
        <taxon>Agaricomycotina</taxon>
        <taxon>Agaricomycetes</taxon>
        <taxon>Agaricomycetidae</taxon>
        <taxon>Agaricales</taxon>
        <taxon>Marasmiineae</taxon>
        <taxon>Physalacriaceae</taxon>
        <taxon>Armillaria</taxon>
    </lineage>
</organism>
<dbReference type="Proteomes" id="UP000218334">
    <property type="component" value="Unassembled WGS sequence"/>
</dbReference>
<dbReference type="PANTHER" id="PTHR23502:SF74">
    <property type="entry name" value="MAJOR FACILITATOR SUPERFAMILY (MFS) PROFILE DOMAIN-CONTAINING PROTEIN"/>
    <property type="match status" value="1"/>
</dbReference>
<feature type="transmembrane region" description="Helical" evidence="6">
    <location>
        <begin position="168"/>
        <end position="187"/>
    </location>
</feature>
<evidence type="ECO:0000256" key="5">
    <source>
        <dbReference type="SAM" id="MobiDB-lite"/>
    </source>
</evidence>
<evidence type="ECO:0000256" key="6">
    <source>
        <dbReference type="SAM" id="Phobius"/>
    </source>
</evidence>
<dbReference type="CDD" id="cd17323">
    <property type="entry name" value="MFS_Tpo1_MDR_like"/>
    <property type="match status" value="1"/>
</dbReference>
<dbReference type="EMBL" id="KZ293471">
    <property type="protein sequence ID" value="PBK61923.1"/>
    <property type="molecule type" value="Genomic_DNA"/>
</dbReference>
<evidence type="ECO:0000313" key="9">
    <source>
        <dbReference type="Proteomes" id="UP000218334"/>
    </source>
</evidence>
<evidence type="ECO:0000256" key="1">
    <source>
        <dbReference type="ARBA" id="ARBA00004141"/>
    </source>
</evidence>
<feature type="transmembrane region" description="Helical" evidence="6">
    <location>
        <begin position="384"/>
        <end position="404"/>
    </location>
</feature>
<evidence type="ECO:0000313" key="8">
    <source>
        <dbReference type="EMBL" id="PBK61923.1"/>
    </source>
</evidence>
<protein>
    <submittedName>
        <fullName evidence="8">MFS polyamine transporter</fullName>
    </submittedName>
</protein>
<feature type="transmembrane region" description="Helical" evidence="6">
    <location>
        <begin position="478"/>
        <end position="498"/>
    </location>
</feature>
<dbReference type="SUPFAM" id="SSF103473">
    <property type="entry name" value="MFS general substrate transporter"/>
    <property type="match status" value="1"/>
</dbReference>
<feature type="transmembrane region" description="Helical" evidence="6">
    <location>
        <begin position="227"/>
        <end position="257"/>
    </location>
</feature>
<feature type="region of interest" description="Disordered" evidence="5">
    <location>
        <begin position="1"/>
        <end position="48"/>
    </location>
</feature>
<evidence type="ECO:0000256" key="2">
    <source>
        <dbReference type="ARBA" id="ARBA00022692"/>
    </source>
</evidence>
<evidence type="ECO:0000256" key="4">
    <source>
        <dbReference type="ARBA" id="ARBA00023136"/>
    </source>
</evidence>